<dbReference type="SUPFAM" id="SSF57756">
    <property type="entry name" value="Retrovirus zinc finger-like domains"/>
    <property type="match status" value="1"/>
</dbReference>
<feature type="compositionally biased region" description="Polar residues" evidence="26">
    <location>
        <begin position="257"/>
        <end position="269"/>
    </location>
</feature>
<keyword evidence="10" id="KW-0347">Helicase</keyword>
<dbReference type="InterPro" id="IPR041677">
    <property type="entry name" value="DNA2/NAM7_AAA_11"/>
</dbReference>
<dbReference type="InterPro" id="IPR036875">
    <property type="entry name" value="Znf_CCHC_sf"/>
</dbReference>
<dbReference type="NCBIfam" id="TIGR01652">
    <property type="entry name" value="ATPase-Plipid"/>
    <property type="match status" value="1"/>
</dbReference>
<dbReference type="InterPro" id="IPR008250">
    <property type="entry name" value="ATPase_P-typ_transduc_dom_A_sf"/>
</dbReference>
<evidence type="ECO:0000256" key="9">
    <source>
        <dbReference type="ARBA" id="ARBA00022741"/>
    </source>
</evidence>
<feature type="compositionally biased region" description="Polar residues" evidence="26">
    <location>
        <begin position="1380"/>
        <end position="1401"/>
    </location>
</feature>
<dbReference type="Gene3D" id="3.40.50.1000">
    <property type="entry name" value="HAD superfamily/HAD-like"/>
    <property type="match status" value="1"/>
</dbReference>
<feature type="compositionally biased region" description="Basic and acidic residues" evidence="26">
    <location>
        <begin position="306"/>
        <end position="315"/>
    </location>
</feature>
<dbReference type="CDD" id="cd18042">
    <property type="entry name" value="DEXXQc_SETX"/>
    <property type="match status" value="1"/>
</dbReference>
<evidence type="ECO:0000256" key="20">
    <source>
        <dbReference type="ARBA" id="ARBA00051303"/>
    </source>
</evidence>
<evidence type="ECO:0000256" key="17">
    <source>
        <dbReference type="ARBA" id="ARBA00034036"/>
    </source>
</evidence>
<dbReference type="InterPro" id="IPR001878">
    <property type="entry name" value="Znf_CCHC"/>
</dbReference>
<dbReference type="Pfam" id="PF13246">
    <property type="entry name" value="Cation_ATPase"/>
    <property type="match status" value="1"/>
</dbReference>
<evidence type="ECO:0000256" key="3">
    <source>
        <dbReference type="ARBA" id="ARBA00008109"/>
    </source>
</evidence>
<feature type="transmembrane region" description="Helical" evidence="27">
    <location>
        <begin position="139"/>
        <end position="156"/>
    </location>
</feature>
<evidence type="ECO:0000256" key="15">
    <source>
        <dbReference type="ARBA" id="ARBA00023055"/>
    </source>
</evidence>
<feature type="region of interest" description="Disordered" evidence="26">
    <location>
        <begin position="243"/>
        <end position="340"/>
    </location>
</feature>
<dbReference type="GO" id="GO:0006897">
    <property type="term" value="P:endocytosis"/>
    <property type="evidence" value="ECO:0007669"/>
    <property type="project" value="UniProtKB-ARBA"/>
</dbReference>
<dbReference type="PROSITE" id="PS00154">
    <property type="entry name" value="ATPASE_E1_E2"/>
    <property type="match status" value="1"/>
</dbReference>
<evidence type="ECO:0000256" key="26">
    <source>
        <dbReference type="SAM" id="MobiDB-lite"/>
    </source>
</evidence>
<evidence type="ECO:0000256" key="24">
    <source>
        <dbReference type="PIRSR" id="PIRSR606539-3"/>
    </source>
</evidence>
<dbReference type="FunFam" id="3.40.1110.10:FF:000048">
    <property type="entry name" value="Phospholipid-transporting ATPase"/>
    <property type="match status" value="1"/>
</dbReference>
<keyword evidence="15" id="KW-0445">Lipid transport</keyword>
<feature type="region of interest" description="Disordered" evidence="26">
    <location>
        <begin position="1"/>
        <end position="91"/>
    </location>
</feature>
<dbReference type="GO" id="GO:0000287">
    <property type="term" value="F:magnesium ion binding"/>
    <property type="evidence" value="ECO:0007669"/>
    <property type="project" value="InterPro"/>
</dbReference>
<dbReference type="CDD" id="cd02073">
    <property type="entry name" value="P-type_ATPase_APLT_Dnf-like"/>
    <property type="match status" value="1"/>
</dbReference>
<dbReference type="InterPro" id="IPR041679">
    <property type="entry name" value="DNA2/NAM7-like_C"/>
</dbReference>
<dbReference type="Proteomes" id="UP000641853">
    <property type="component" value="Unassembled WGS sequence"/>
</dbReference>
<feature type="binding site" evidence="23">
    <location>
        <position position="1074"/>
    </location>
    <ligand>
        <name>ATP</name>
        <dbReference type="ChEBI" id="CHEBI:30616"/>
    </ligand>
</feature>
<keyword evidence="25" id="KW-0862">Zinc</keyword>
<dbReference type="Pfam" id="PF13086">
    <property type="entry name" value="AAA_11"/>
    <property type="match status" value="1"/>
</dbReference>
<feature type="region of interest" description="Disordered" evidence="26">
    <location>
        <begin position="2448"/>
        <end position="2482"/>
    </location>
</feature>
<dbReference type="SFLD" id="SFLDS00003">
    <property type="entry name" value="Haloacid_Dehalogenase"/>
    <property type="match status" value="1"/>
</dbReference>
<protein>
    <recommendedName>
        <fullName evidence="4">P-type phospholipid transporter</fullName>
        <ecNumber evidence="4">7.6.2.1</ecNumber>
    </recommendedName>
</protein>
<dbReference type="Pfam" id="PF16209">
    <property type="entry name" value="PhoLip_ATPase_N"/>
    <property type="match status" value="1"/>
</dbReference>
<dbReference type="Gene3D" id="3.40.50.300">
    <property type="entry name" value="P-loop containing nucleotide triphosphate hydrolases"/>
    <property type="match status" value="2"/>
</dbReference>
<feature type="compositionally biased region" description="Low complexity" evidence="26">
    <location>
        <begin position="3531"/>
        <end position="3541"/>
    </location>
</feature>
<evidence type="ECO:0000256" key="7">
    <source>
        <dbReference type="ARBA" id="ARBA00022692"/>
    </source>
</evidence>
<feature type="binding site" evidence="24">
    <location>
        <position position="627"/>
    </location>
    <ligand>
        <name>Mg(2+)</name>
        <dbReference type="ChEBI" id="CHEBI:18420"/>
    </ligand>
</feature>
<dbReference type="InterPro" id="IPR018303">
    <property type="entry name" value="ATPase_P-typ_P_site"/>
</dbReference>
<dbReference type="PANTHER" id="PTHR24092:SF180">
    <property type="entry name" value="PHOSPHOLIPID-TRANSPORTING ATPASE DNF1-RELATED"/>
    <property type="match status" value="1"/>
</dbReference>
<evidence type="ECO:0000256" key="27">
    <source>
        <dbReference type="SAM" id="Phobius"/>
    </source>
</evidence>
<feature type="compositionally biased region" description="Basic and acidic residues" evidence="26">
    <location>
        <begin position="49"/>
        <end position="66"/>
    </location>
</feature>
<dbReference type="SUPFAM" id="SSF56784">
    <property type="entry name" value="HAD-like"/>
    <property type="match status" value="1"/>
</dbReference>
<feature type="binding site" evidence="23">
    <location>
        <position position="629"/>
    </location>
    <ligand>
        <name>ATP</name>
        <dbReference type="ChEBI" id="CHEBI:30616"/>
    </ligand>
</feature>
<keyword evidence="5" id="KW-0813">Transport</keyword>
<feature type="binding site" evidence="23">
    <location>
        <position position="941"/>
    </location>
    <ligand>
        <name>ATP</name>
        <dbReference type="ChEBI" id="CHEBI:30616"/>
    </ligand>
</feature>
<dbReference type="InterPro" id="IPR044492">
    <property type="entry name" value="P_typ_ATPase_HD_dom"/>
</dbReference>
<evidence type="ECO:0000256" key="1">
    <source>
        <dbReference type="ARBA" id="ARBA00001946"/>
    </source>
</evidence>
<dbReference type="Gene3D" id="4.10.60.10">
    <property type="entry name" value="Zinc finger, CCHC-type"/>
    <property type="match status" value="1"/>
</dbReference>
<dbReference type="Pfam" id="PF12726">
    <property type="entry name" value="SEN1_N"/>
    <property type="match status" value="1"/>
</dbReference>
<comment type="catalytic activity">
    <reaction evidence="19">
        <text>a beta-D-glucosyl-(1&lt;-&gt;1')-N-acylsphing-4-enine(out) + ATP + H2O = a beta-D-glucosyl-(1&lt;-&gt;1')-N-acylsphing-4-enine(in) + ADP + phosphate + H(+)</text>
        <dbReference type="Rhea" id="RHEA:66036"/>
        <dbReference type="ChEBI" id="CHEBI:15377"/>
        <dbReference type="ChEBI" id="CHEBI:15378"/>
        <dbReference type="ChEBI" id="CHEBI:22801"/>
        <dbReference type="ChEBI" id="CHEBI:30616"/>
        <dbReference type="ChEBI" id="CHEBI:43474"/>
        <dbReference type="ChEBI" id="CHEBI:456216"/>
    </reaction>
    <physiologicalReaction direction="left-to-right" evidence="19">
        <dbReference type="Rhea" id="RHEA:66037"/>
    </physiologicalReaction>
</comment>
<feature type="compositionally biased region" description="Basic and acidic residues" evidence="26">
    <location>
        <begin position="3448"/>
        <end position="3461"/>
    </location>
</feature>
<dbReference type="Pfam" id="PF16212">
    <property type="entry name" value="PhoLip_ATPase_C"/>
    <property type="match status" value="1"/>
</dbReference>
<feature type="compositionally biased region" description="Low complexity" evidence="26">
    <location>
        <begin position="2448"/>
        <end position="2458"/>
    </location>
</feature>
<feature type="binding site" evidence="23">
    <location>
        <position position="1051"/>
    </location>
    <ligand>
        <name>ATP</name>
        <dbReference type="ChEBI" id="CHEBI:30616"/>
    </ligand>
</feature>
<dbReference type="PROSITE" id="PS50158">
    <property type="entry name" value="ZF_CCHC"/>
    <property type="match status" value="2"/>
</dbReference>
<dbReference type="InterPro" id="IPR047187">
    <property type="entry name" value="SF1_C_Upf1"/>
</dbReference>
<feature type="binding site" evidence="23">
    <location>
        <position position="802"/>
    </location>
    <ligand>
        <name>ATP</name>
        <dbReference type="ChEBI" id="CHEBI:30616"/>
    </ligand>
</feature>
<evidence type="ECO:0000256" key="25">
    <source>
        <dbReference type="PROSITE-ProRule" id="PRU00047"/>
    </source>
</evidence>
<gene>
    <name evidence="29" type="ORF">CNMCM7691_002137</name>
</gene>
<feature type="transmembrane region" description="Helical" evidence="27">
    <location>
        <begin position="1160"/>
        <end position="1181"/>
    </location>
</feature>
<dbReference type="SFLD" id="SFLDF00027">
    <property type="entry name" value="p-type_atpase"/>
    <property type="match status" value="1"/>
</dbReference>
<dbReference type="EC" id="7.6.2.1" evidence="4"/>
<keyword evidence="6" id="KW-1003">Cell membrane</keyword>
<comment type="catalytic activity">
    <reaction evidence="18">
        <text>a 1,2-diacyl-sn-glycero-3-phosphoethanolamine(out) + ATP + H2O = a 1,2-diacyl-sn-glycero-3-phosphoethanolamine(in) + ADP + phosphate + H(+)</text>
        <dbReference type="Rhea" id="RHEA:66132"/>
        <dbReference type="ChEBI" id="CHEBI:15377"/>
        <dbReference type="ChEBI" id="CHEBI:15378"/>
        <dbReference type="ChEBI" id="CHEBI:30616"/>
        <dbReference type="ChEBI" id="CHEBI:43474"/>
        <dbReference type="ChEBI" id="CHEBI:64612"/>
        <dbReference type="ChEBI" id="CHEBI:456216"/>
    </reaction>
    <physiologicalReaction direction="left-to-right" evidence="18">
        <dbReference type="Rhea" id="RHEA:66133"/>
    </physiologicalReaction>
</comment>
<dbReference type="PRINTS" id="PR00119">
    <property type="entry name" value="CATATPASE"/>
</dbReference>
<dbReference type="NCBIfam" id="TIGR01494">
    <property type="entry name" value="ATPase_P-type"/>
    <property type="match status" value="1"/>
</dbReference>
<sequence length="3577" mass="400899">MASDFLSPDSIDTGNEVREVSSNVSKPTKRQRWATQRVAGAGGVRKRVSIMDRLHKRSEAKNEKRASNLPPTQESNTQSDQDGQGGSNRRVYFNIPIPESERDEDGQIKASYPRNKIRTAKYTPLTFVPKNIWFQFHNIANIYFLFIIILGFFSIFGVDNPALNTVPLIVIVVVTAIKDAIEDWRRTVLDNELNNSPVYRLVEWNNVNSTEDKISLWRRIKKASTRATIYTYRWITRLTQKNKDAPQPFQDERRASILTTVTPRASMYSQRGDHGMEEDAIQMTPVPSPSPEARADWPLSAGDSDQFLHPDKANRDSVQAPTSPVTPPRKAGSVVDPSKQSIGKARFKRDYWKNIQVGDFVRLYNGDPIPADIVVLSTSDPDGACYVETKNLDGETNLKVRQALNCGRQVRHARDCEKAEFLIDSEAPHPNLYAYNGALRWDQRDPDYPDAPRREMVEPITISNLLLRGCSLRNTEWALGVVVFTGDETKVMLNSGATPTKRAQLAKALNWNVIYNFILLFAMCFVSAVVNGVAWGSNDRSLNYFDFGSYGSTPVVTAIITFWVALILFQNLVPISLYISLEIVRTCQAIFIHSDVFMYYEKLGIACVPKSWNISDDVGQIEYIFSDKTGTLTQNVMDFKKCTINGVSYGEAFTEAQIGMIRREGGDADAVAAEARAKIAADTTNMLQMLRQIHDNPYLRDENLTFIAPNYVADLEGQSGEAQKQATEHFMLALALCHTVITEQTPGDPPQIEFKAQSPDEAALVSTARDCGFTLLGRSGDDLILNVMGEERTYTVLNTLEFNSTRKRMSAIIRMPDGTIRLFCKGADSIIYSRLARGKQQELRKKTAEHLEEFAREGLRTLCVAERILSEEEYRTWSKEHDIAAAALTDREEKLEQVSSEIEQELMLIGGTAIEDKLQDGVPDTISLLADAGIKLWVLTGDKVETAINIGFSCNLLTNDMELLVFNIPEDQPQRASQELDEQLRKFGLTGSDEELLAARQDHTPPPATHAVVIDGDTLKLMLSDELKQRFLLLCKQCKSVLCCRVSPAQKAAVVRLVKNGLNIMALSIGDGANDVAMIQEADVGVGIIGEEGRQAAMSSDYAIGQFRFLQRLILVHGRWSYRRMGETIANFFYKNMVWTIALFWYSIYNDFDGSYLFDYTYIVLVNVAFTSLPVILMGIFDQDVDDKVSLAVPQLYMRGIERKEWSQTKFWLYMLDGFYQSVICFYMPYLLFSPSTFVHSNGLNINDRTRMGVLVASCAVIASNTYILMNTYRWDWLTVLINVISSLLIFFWTGVYSSTTASAQFYKAAPEVYGALSFWVVLLMTVIICLLPRFTVKAVQKVFFPRDVDIIREQVTQGKFKYLEQYEAFVPPKAAATSGGLSNGSATSSDLGKPIQSSMKQDPFSDDQQIYPPSVAPTIHTHNPRSQNGSNGTNYSFDTTQHPRPQELRALPDNVHILCPRQHDDDHGRYDDPTEVDDTGKSTAELVAEANSRREKFLSCMRILAYNQEGVEELQTWIWRKLDDALEKCDLCIKQYYTGKIWLMEQLKENYDDEDIEKFARMLDDWDVKRITKNLATATAKLKVVPPQEIGLHVLDRASLLSIFESLSCEAMLRNDTLLREHFDEPFRLIQTKRSLKVSDYVPAVTRFLFDSNQSRSFWAIHSWMRYSRPPTRLEFDWAIKEGLLDMLKTASQQPPQIAVIQRLWRGMQLVVKRLDKDQITHHLRALEIDPCRLSVEHLGIQSPGLRFLLNTIQIFLEKAPGDFWDAMQTISPQAIIELVFYNPQLEAFLMQVSEGEPYEKSALKDMLSWVDPFMSSLKGAHQPSACRSLVYQLLDRLQNPRFPDLARYHCFHVGLASLLQTLRSFTDNESSRGSVARIVLSETMGVVSANIDTILKPPKFAVEQRRQEEISSLCMDVIRNTLALECQSLKSDYEVILRQNSLQHGVSTYSAPIWEAVVRNLHEDNLALSTSALLGILPLVGLETFPTKGESSPEKTHFNLIYGHLTRLSCQIIERLADFKPEHLNELFKSQDTSSALISALFAADLDTYQAAVDLIKNMSGQSARRDAISHLLQSFFITTMYGLSWSFRRISNMKTFASAPRMLHTGTDIVDILCDSQTGMLRTRKLADRREILSLQKLWEYLWQALSTIFDETEAWHLRGNDKAVMLEFCRDTIQFADLLFDQYGVFLSAVVDADPSQEASARENFLKSPTTTMSAMVKWLRLKDEYLAITLVGLVAKLLRRLGELSVTTVKDDALSFIEGVAVKSTIKTILTLREKAELVRALEAYYKKPVVTASTARLKKQSMITAFAKPAEVSATPSPAKTISEDEFDEDNVPDDVLMQLSRSVELNKERLAAEAKRRADKAAKALPAIPKPSAAPLKPNVTVQSFREKREKEKEAKRKRDLAELARLKKNLPARGVGEQTAEQGSGLSGIGVKGKVHTTGEESMMVSSGSESESESDDELDKELFGPKARSKPDAIRAYEESKKLSLKQQGPVKKIKQVRSAKDMRARLAPDLSSLHRTILAWDFFANGDLPPNSGRTDYSLVSNTFRDPIEYQKTFEPLLILEAWQGLNSTKEEGTFRPFEIKVATRLSVDSFVEVSTVLPSLEVKDLGLGEADIVLLSKSSRPTSDSSAPHCFARVAGINKKRGTVEISYRVNPGSSFINSLGPGVTIWGAKITSLTPLEREYGALMALQYYDLCEEVIKAKPSPILHYSDASLKPIADNYNVNPAQAKAIKSALDNDAFTLIQGPPGSGKTKTIVALVGALLSNVLGNQGVTISRPTGVANPRPLVRTTTSKKLLVCAPSNAAVDELVMRFKEGVKTIQGRHEKLNVIRLGRSDAINANVLDVTLDELVNARLSQNPRKDLGERDLQKIYMEHKATDTAFKETRAKIDQCRAQGLPVPEELEREFDLLKKKKTHLSQEIDTARDKNHSAARDADLNRRRIQQEIINGAHVICATLSGSGHEMFQNLSIEFETVVIDEAAQSIELSALIPLKYGCSKCILVGDPKQLPPTVLSKVASKFQYEQSLFVRMQANHPRDVHLLDTQYRMHPEISVYPSAAFYDGKLKDGPNMAKLRARPWHQSELLSPYRFFDVQGLHQNTTKGHSLINLAELRVAMQLYERLITDFRDYDFSGKIGIITPYKGQLRELKTQFAARYGNAIFSMVDFNTTDAFQGRESEVIIFSCVRASNKGIGFLADIRRMNVGLTRAKSSLWVLGNSQSLVQGEFWNGLIKDSRRRNVYTDGDILDILQRPQFTGYKDIDMMDADSPNTTVSLKAAGVGPVSRPSSASLERPTSESSISASVSRRGTPIEPPPDLPSGGPNGLDDTRTCGYCGSFAHMTHNCDNIDAKEASRGTCYRCGRSGHTRMVCTAERCLQCGEFGHDARGCQSPRELPKKEKSRIAREEQHHAQMKKQRTERQREKQLGGHDPKVPVIQVSSDPPPREDKKPEKRKPDQSNAPGKRKRTGSESPDTSKVSKPQSSDSVLNQSKGPRRKIDANVPTSAAGLVKPSRDGPAFAPLGNNKSSDSPSSGPVSANLPPRPPQRPGNGVRPPPPMRKKKEVDPFIRPKRR</sequence>
<dbReference type="FunFam" id="3.40.50.300:FF:001152">
    <property type="entry name" value="tRNA-splicing endonuclease, putative"/>
    <property type="match status" value="1"/>
</dbReference>
<dbReference type="InterPro" id="IPR056474">
    <property type="entry name" value="SEN1_barrel"/>
</dbReference>
<feature type="binding site" evidence="23">
    <location>
        <position position="860"/>
    </location>
    <ligand>
        <name>ATP</name>
        <dbReference type="ChEBI" id="CHEBI:30616"/>
    </ligand>
</feature>
<feature type="transmembrane region" description="Helical" evidence="27">
    <location>
        <begin position="1317"/>
        <end position="1337"/>
    </location>
</feature>
<evidence type="ECO:0000256" key="23">
    <source>
        <dbReference type="PIRSR" id="PIRSR606539-2"/>
    </source>
</evidence>
<evidence type="ECO:0000256" key="10">
    <source>
        <dbReference type="ARBA" id="ARBA00022806"/>
    </source>
</evidence>
<comment type="catalytic activity">
    <reaction evidence="21">
        <text>a 1,2-diacyl-sn-glycero-3-phosphocholine(out) + ATP + H2O = a 1,2-diacyl-sn-glycero-3-phosphocholine(in) + ADP + phosphate + H(+)</text>
        <dbReference type="Rhea" id="RHEA:38583"/>
        <dbReference type="ChEBI" id="CHEBI:15377"/>
        <dbReference type="ChEBI" id="CHEBI:15378"/>
        <dbReference type="ChEBI" id="CHEBI:30616"/>
        <dbReference type="ChEBI" id="CHEBI:43474"/>
        <dbReference type="ChEBI" id="CHEBI:57643"/>
        <dbReference type="ChEBI" id="CHEBI:456216"/>
    </reaction>
    <physiologicalReaction direction="left-to-right" evidence="21">
        <dbReference type="Rhea" id="RHEA:38584"/>
    </physiologicalReaction>
</comment>
<dbReference type="GO" id="GO:0070867">
    <property type="term" value="C:mating projection tip membrane"/>
    <property type="evidence" value="ECO:0007669"/>
    <property type="project" value="UniProtKB-ARBA"/>
</dbReference>
<evidence type="ECO:0000256" key="19">
    <source>
        <dbReference type="ARBA" id="ARBA00050913"/>
    </source>
</evidence>
<reference evidence="29" key="1">
    <citation type="submission" date="2020-06" db="EMBL/GenBank/DDBJ databases">
        <title>Draft genome sequences of strains closely related to Aspergillus parafelis and Aspergillus hiratsukae.</title>
        <authorList>
            <person name="Dos Santos R.A.C."/>
            <person name="Rivero-Menendez O."/>
            <person name="Steenwyk J.L."/>
            <person name="Mead M.E."/>
            <person name="Goldman G.H."/>
            <person name="Alastruey-Izquierdo A."/>
            <person name="Rokas A."/>
        </authorList>
    </citation>
    <scope>NUCLEOTIDE SEQUENCE</scope>
    <source>
        <strain evidence="29">CNM-CM7691</strain>
    </source>
</reference>
<evidence type="ECO:0000256" key="4">
    <source>
        <dbReference type="ARBA" id="ARBA00012189"/>
    </source>
</evidence>
<dbReference type="InterPro" id="IPR032631">
    <property type="entry name" value="P-type_ATPase_N"/>
</dbReference>
<dbReference type="SUPFAM" id="SSF52540">
    <property type="entry name" value="P-loop containing nucleoside triphosphate hydrolases"/>
    <property type="match status" value="1"/>
</dbReference>
<dbReference type="InterPro" id="IPR036412">
    <property type="entry name" value="HAD-like_sf"/>
</dbReference>
<accession>A0A8H6QYI2</accession>
<dbReference type="InterPro" id="IPR023299">
    <property type="entry name" value="ATPase_P-typ_cyto_dom_N"/>
</dbReference>
<comment type="similarity">
    <text evidence="3">Belongs to the cation transport ATPase (P-type) (TC 3.A.3) family. Type IV subfamily.</text>
</comment>
<organism evidence="29 30">
    <name type="scientific">Aspergillus felis</name>
    <dbReference type="NCBI Taxonomy" id="1287682"/>
    <lineage>
        <taxon>Eukaryota</taxon>
        <taxon>Fungi</taxon>
        <taxon>Dikarya</taxon>
        <taxon>Ascomycota</taxon>
        <taxon>Pezizomycotina</taxon>
        <taxon>Eurotiomycetes</taxon>
        <taxon>Eurotiomycetidae</taxon>
        <taxon>Eurotiales</taxon>
        <taxon>Aspergillaceae</taxon>
        <taxon>Aspergillus</taxon>
        <taxon>Aspergillus subgen. Fumigati</taxon>
    </lineage>
</organism>
<dbReference type="InterPro" id="IPR024481">
    <property type="entry name" value="Helicase_Sen1_N"/>
</dbReference>
<keyword evidence="14 27" id="KW-1133">Transmembrane helix</keyword>
<dbReference type="InterPro" id="IPR006539">
    <property type="entry name" value="P-type_ATPase_IV"/>
</dbReference>
<proteinExistence type="inferred from homology"/>
<feature type="domain" description="CCHC-type" evidence="28">
    <location>
        <begin position="3363"/>
        <end position="3376"/>
    </location>
</feature>
<feature type="compositionally biased region" description="Polar residues" evidence="26">
    <location>
        <begin position="69"/>
        <end position="82"/>
    </location>
</feature>
<feature type="binding site" evidence="23">
    <location>
        <position position="825"/>
    </location>
    <ligand>
        <name>ATP</name>
        <dbReference type="ChEBI" id="CHEBI:30616"/>
    </ligand>
</feature>
<feature type="compositionally biased region" description="Polar residues" evidence="26">
    <location>
        <begin position="1421"/>
        <end position="1442"/>
    </location>
</feature>
<feature type="binding site" evidence="23">
    <location>
        <position position="761"/>
    </location>
    <ligand>
        <name>ATP</name>
        <dbReference type="ChEBI" id="CHEBI:30616"/>
    </ligand>
</feature>
<dbReference type="GO" id="GO:0004386">
    <property type="term" value="F:helicase activity"/>
    <property type="evidence" value="ECO:0007669"/>
    <property type="project" value="InterPro"/>
</dbReference>
<feature type="compositionally biased region" description="Polar residues" evidence="26">
    <location>
        <begin position="3474"/>
        <end position="3496"/>
    </location>
</feature>
<keyword evidence="11 23" id="KW-0067">ATP-binding</keyword>
<feature type="compositionally biased region" description="Acidic residues" evidence="26">
    <location>
        <begin position="2459"/>
        <end position="2468"/>
    </location>
</feature>
<feature type="transmembrane region" description="Helical" evidence="27">
    <location>
        <begin position="555"/>
        <end position="579"/>
    </location>
</feature>
<feature type="binding site" evidence="23">
    <location>
        <position position="627"/>
    </location>
    <ligand>
        <name>ATP</name>
        <dbReference type="ChEBI" id="CHEBI:30616"/>
    </ligand>
</feature>
<dbReference type="GO" id="GO:0005524">
    <property type="term" value="F:ATP binding"/>
    <property type="evidence" value="ECO:0007669"/>
    <property type="project" value="UniProtKB-KW"/>
</dbReference>
<evidence type="ECO:0000313" key="30">
    <source>
        <dbReference type="Proteomes" id="UP000641853"/>
    </source>
</evidence>
<dbReference type="SMART" id="SM00343">
    <property type="entry name" value="ZnF_C2HC"/>
    <property type="match status" value="3"/>
</dbReference>
<feature type="binding site" evidence="24">
    <location>
        <position position="1075"/>
    </location>
    <ligand>
        <name>Mg(2+)</name>
        <dbReference type="ChEBI" id="CHEBI:18420"/>
    </ligand>
</feature>
<evidence type="ECO:0000256" key="21">
    <source>
        <dbReference type="ARBA" id="ARBA00052223"/>
    </source>
</evidence>
<feature type="transmembrane region" description="Helical" evidence="27">
    <location>
        <begin position="1129"/>
        <end position="1148"/>
    </location>
</feature>
<keyword evidence="8 24" id="KW-0479">Metal-binding</keyword>
<keyword evidence="12 24" id="KW-0460">Magnesium</keyword>
<comment type="catalytic activity">
    <reaction evidence="20">
        <text>a 1,2-diacyl-sn-glycero-3-phospho-L-serine(out) + ATP + H2O = a 1,2-diacyl-sn-glycero-3-phospho-L-serine(in) + ADP + phosphate + H(+)</text>
        <dbReference type="Rhea" id="RHEA:38567"/>
        <dbReference type="ChEBI" id="CHEBI:15377"/>
        <dbReference type="ChEBI" id="CHEBI:15378"/>
        <dbReference type="ChEBI" id="CHEBI:30616"/>
        <dbReference type="ChEBI" id="CHEBI:43474"/>
        <dbReference type="ChEBI" id="CHEBI:57262"/>
        <dbReference type="ChEBI" id="CHEBI:456216"/>
    </reaction>
    <physiologicalReaction direction="left-to-right" evidence="20">
        <dbReference type="Rhea" id="RHEA:38568"/>
    </physiologicalReaction>
</comment>
<dbReference type="GO" id="GO:0003676">
    <property type="term" value="F:nucleic acid binding"/>
    <property type="evidence" value="ECO:0007669"/>
    <property type="project" value="InterPro"/>
</dbReference>
<feature type="binding site" evidence="23">
    <location>
        <position position="940"/>
    </location>
    <ligand>
        <name>ATP</name>
        <dbReference type="ChEBI" id="CHEBI:30616"/>
    </ligand>
</feature>
<feature type="region of interest" description="Disordered" evidence="26">
    <location>
        <begin position="1376"/>
        <end position="1442"/>
    </location>
</feature>
<keyword evidence="7 27" id="KW-0812">Transmembrane</keyword>
<evidence type="ECO:0000259" key="28">
    <source>
        <dbReference type="PROSITE" id="PS50158"/>
    </source>
</evidence>
<evidence type="ECO:0000256" key="11">
    <source>
        <dbReference type="ARBA" id="ARBA00022840"/>
    </source>
</evidence>
<dbReference type="FunFam" id="3.40.50.1000:FF:000001">
    <property type="entry name" value="Phospholipid-transporting ATPase IC"/>
    <property type="match status" value="1"/>
</dbReference>
<dbReference type="InterPro" id="IPR023298">
    <property type="entry name" value="ATPase_P-typ_TM_dom_sf"/>
</dbReference>
<feature type="transmembrane region" description="Helical" evidence="27">
    <location>
        <begin position="1277"/>
        <end position="1297"/>
    </location>
</feature>
<evidence type="ECO:0000256" key="2">
    <source>
        <dbReference type="ARBA" id="ARBA00004651"/>
    </source>
</evidence>
<dbReference type="SUPFAM" id="SSF81653">
    <property type="entry name" value="Calcium ATPase, transduction domain A"/>
    <property type="match status" value="1"/>
</dbReference>
<dbReference type="Gene3D" id="2.70.150.10">
    <property type="entry name" value="Calcium-transporting ATPase, cytoplasmic transduction domain A"/>
    <property type="match status" value="1"/>
</dbReference>
<evidence type="ECO:0000256" key="12">
    <source>
        <dbReference type="ARBA" id="ARBA00022842"/>
    </source>
</evidence>
<dbReference type="CDD" id="cd18808">
    <property type="entry name" value="SF1_C_Upf1"/>
    <property type="match status" value="1"/>
</dbReference>
<evidence type="ECO:0000256" key="8">
    <source>
        <dbReference type="ARBA" id="ARBA00022723"/>
    </source>
</evidence>
<keyword evidence="16 27" id="KW-0472">Membrane</keyword>
<evidence type="ECO:0000313" key="29">
    <source>
        <dbReference type="EMBL" id="KAF7182566.1"/>
    </source>
</evidence>
<feature type="compositionally biased region" description="Basic and acidic residues" evidence="26">
    <location>
        <begin position="3399"/>
        <end position="3437"/>
    </location>
</feature>
<feature type="transmembrane region" description="Helical" evidence="27">
    <location>
        <begin position="1211"/>
        <end position="1232"/>
    </location>
</feature>
<comment type="caution">
    <text evidence="29">The sequence shown here is derived from an EMBL/GenBank/DDBJ whole genome shotgun (WGS) entry which is preliminary data.</text>
</comment>
<feature type="active site" description="4-aspartylphosphate intermediate" evidence="22">
    <location>
        <position position="627"/>
    </location>
</feature>
<feature type="compositionally biased region" description="Low complexity" evidence="26">
    <location>
        <begin position="3302"/>
        <end position="3311"/>
    </location>
</feature>
<dbReference type="Pfam" id="PF23576">
    <property type="entry name" value="SEN1_barrel"/>
    <property type="match status" value="1"/>
</dbReference>
<dbReference type="GO" id="GO:0140346">
    <property type="term" value="F:phosphatidylserine flippase activity"/>
    <property type="evidence" value="ECO:0007669"/>
    <property type="project" value="UniProtKB-ARBA"/>
</dbReference>
<evidence type="ECO:0000256" key="18">
    <source>
        <dbReference type="ARBA" id="ARBA00049128"/>
    </source>
</evidence>
<keyword evidence="30" id="KW-1185">Reference proteome</keyword>
<feature type="domain" description="CCHC-type" evidence="28">
    <location>
        <begin position="3380"/>
        <end position="3396"/>
    </location>
</feature>
<dbReference type="Gene3D" id="3.40.1110.10">
    <property type="entry name" value="Calcium-transporting ATPase, cytoplasmic domain N"/>
    <property type="match status" value="1"/>
</dbReference>
<comment type="cofactor">
    <cofactor evidence="1 24">
        <name>Mg(2+)</name>
        <dbReference type="ChEBI" id="CHEBI:18420"/>
    </cofactor>
</comment>
<keyword evidence="10" id="KW-0378">Hydrolase</keyword>
<feature type="binding site" evidence="23">
    <location>
        <position position="1045"/>
    </location>
    <ligand>
        <name>ATP</name>
        <dbReference type="ChEBI" id="CHEBI:30616"/>
    </ligand>
</feature>
<dbReference type="InterPro" id="IPR001757">
    <property type="entry name" value="P_typ_ATPase"/>
</dbReference>
<dbReference type="PANTHER" id="PTHR24092">
    <property type="entry name" value="PROBABLE PHOSPHOLIPID-TRANSPORTING ATPASE"/>
    <property type="match status" value="1"/>
</dbReference>
<feature type="binding site" evidence="23">
    <location>
        <position position="942"/>
    </location>
    <ligand>
        <name>ATP</name>
        <dbReference type="ChEBI" id="CHEBI:30616"/>
    </ligand>
</feature>
<dbReference type="GO" id="GO:1990531">
    <property type="term" value="C:phospholipid-translocating ATPase complex"/>
    <property type="evidence" value="ECO:0007669"/>
    <property type="project" value="UniProtKB-ARBA"/>
</dbReference>
<feature type="binding site" evidence="24">
    <location>
        <position position="629"/>
    </location>
    <ligand>
        <name>Mg(2+)</name>
        <dbReference type="ChEBI" id="CHEBI:18420"/>
    </ligand>
</feature>
<evidence type="ECO:0000256" key="6">
    <source>
        <dbReference type="ARBA" id="ARBA00022475"/>
    </source>
</evidence>
<evidence type="ECO:0000256" key="13">
    <source>
        <dbReference type="ARBA" id="ARBA00022967"/>
    </source>
</evidence>
<feature type="region of interest" description="Disordered" evidence="26">
    <location>
        <begin position="3278"/>
        <end position="3330"/>
    </location>
</feature>
<keyword evidence="25" id="KW-0863">Zinc-finger</keyword>
<evidence type="ECO:0000256" key="22">
    <source>
        <dbReference type="PIRSR" id="PIRSR606539-1"/>
    </source>
</evidence>
<dbReference type="InterPro" id="IPR023214">
    <property type="entry name" value="HAD_sf"/>
</dbReference>
<comment type="catalytic activity">
    <reaction evidence="17">
        <text>ATP + H2O + phospholipidSide 1 = ADP + phosphate + phospholipidSide 2.</text>
        <dbReference type="EC" id="7.6.2.1"/>
    </reaction>
</comment>
<dbReference type="SFLD" id="SFLDG00002">
    <property type="entry name" value="C1.7:_P-type_atpase_like"/>
    <property type="match status" value="1"/>
</dbReference>
<dbReference type="GO" id="GO:0007163">
    <property type="term" value="P:establishment or maintenance of cell polarity"/>
    <property type="evidence" value="ECO:0007669"/>
    <property type="project" value="UniProtKB-ARBA"/>
</dbReference>
<feature type="compositionally biased region" description="Basic and acidic residues" evidence="26">
    <location>
        <begin position="3566"/>
        <end position="3577"/>
    </location>
</feature>
<dbReference type="FunFam" id="3.40.50.1000:FF:000108">
    <property type="entry name" value="Phospholipid-transporting ATPase"/>
    <property type="match status" value="1"/>
</dbReference>
<feature type="transmembrane region" description="Helical" evidence="27">
    <location>
        <begin position="513"/>
        <end position="535"/>
    </location>
</feature>
<evidence type="ECO:0000256" key="5">
    <source>
        <dbReference type="ARBA" id="ARBA00022448"/>
    </source>
</evidence>
<feature type="compositionally biased region" description="Pro residues" evidence="26">
    <location>
        <begin position="3545"/>
        <end position="3561"/>
    </location>
</feature>
<evidence type="ECO:0000256" key="14">
    <source>
        <dbReference type="ARBA" id="ARBA00022989"/>
    </source>
</evidence>
<feature type="binding site" evidence="23">
    <location>
        <position position="628"/>
    </location>
    <ligand>
        <name>ATP</name>
        <dbReference type="ChEBI" id="CHEBI:30616"/>
    </ligand>
</feature>
<dbReference type="InterPro" id="IPR032630">
    <property type="entry name" value="P_typ_ATPase_c"/>
</dbReference>
<dbReference type="FunFam" id="3.40.50.300:FF:001576">
    <property type="entry name" value="tRNA-splicing endonuclease, putative"/>
    <property type="match status" value="1"/>
</dbReference>
<feature type="binding site" evidence="23">
    <location>
        <position position="1075"/>
    </location>
    <ligand>
        <name>ATP</name>
        <dbReference type="ChEBI" id="CHEBI:30616"/>
    </ligand>
</feature>
<dbReference type="Pfam" id="PF13087">
    <property type="entry name" value="AAA_12"/>
    <property type="match status" value="1"/>
</dbReference>
<keyword evidence="9 23" id="KW-0547">Nucleotide-binding</keyword>
<comment type="subcellular location">
    <subcellularLocation>
        <location evidence="2">Cell membrane</location>
        <topology evidence="2">Multi-pass membrane protein</topology>
    </subcellularLocation>
</comment>
<feature type="binding site" evidence="24">
    <location>
        <position position="1071"/>
    </location>
    <ligand>
        <name>Mg(2+)</name>
        <dbReference type="ChEBI" id="CHEBI:18420"/>
    </ligand>
</feature>
<dbReference type="SUPFAM" id="SSF81660">
    <property type="entry name" value="Metal cation-transporting ATPase, ATP-binding domain N"/>
    <property type="match status" value="1"/>
</dbReference>
<dbReference type="GO" id="GO:0099040">
    <property type="term" value="P:ceramide translocation"/>
    <property type="evidence" value="ECO:0007669"/>
    <property type="project" value="UniProtKB-ARBA"/>
</dbReference>
<dbReference type="GO" id="GO:0008270">
    <property type="term" value="F:zinc ion binding"/>
    <property type="evidence" value="ECO:0007669"/>
    <property type="project" value="UniProtKB-KW"/>
</dbReference>
<dbReference type="InterPro" id="IPR027417">
    <property type="entry name" value="P-loop_NTPase"/>
</dbReference>
<dbReference type="EMBL" id="JACBAG010001772">
    <property type="protein sequence ID" value="KAF7182566.1"/>
    <property type="molecule type" value="Genomic_DNA"/>
</dbReference>
<dbReference type="GO" id="GO:0016887">
    <property type="term" value="F:ATP hydrolysis activity"/>
    <property type="evidence" value="ECO:0007669"/>
    <property type="project" value="InterPro"/>
</dbReference>
<name>A0A8H6QYI2_9EURO</name>
<dbReference type="GO" id="GO:0140351">
    <property type="term" value="F:glycosylceramide flippase activity"/>
    <property type="evidence" value="ECO:0007669"/>
    <property type="project" value="UniProtKB-ARBA"/>
</dbReference>
<keyword evidence="13" id="KW-1278">Translocase</keyword>
<evidence type="ECO:0000256" key="16">
    <source>
        <dbReference type="ARBA" id="ARBA00023136"/>
    </source>
</evidence>
<dbReference type="SUPFAM" id="SSF81665">
    <property type="entry name" value="Calcium ATPase, transmembrane domain M"/>
    <property type="match status" value="1"/>
</dbReference>
<feature type="region of interest" description="Disordered" evidence="26">
    <location>
        <begin position="3392"/>
        <end position="3577"/>
    </location>
</feature>